<evidence type="ECO:0000313" key="1">
    <source>
        <dbReference type="EMBL" id="QHS93660.1"/>
    </source>
</evidence>
<organism evidence="1">
    <name type="scientific">viral metagenome</name>
    <dbReference type="NCBI Taxonomy" id="1070528"/>
    <lineage>
        <taxon>unclassified sequences</taxon>
        <taxon>metagenomes</taxon>
        <taxon>organismal metagenomes</taxon>
    </lineage>
</organism>
<accession>A0A6C0BNP1</accession>
<name>A0A6C0BNP1_9ZZZZ</name>
<proteinExistence type="predicted"/>
<protein>
    <submittedName>
        <fullName evidence="1">Uncharacterized protein</fullName>
    </submittedName>
</protein>
<reference evidence="1" key="1">
    <citation type="journal article" date="2020" name="Nature">
        <title>Giant virus diversity and host interactions through global metagenomics.</title>
        <authorList>
            <person name="Schulz F."/>
            <person name="Roux S."/>
            <person name="Paez-Espino D."/>
            <person name="Jungbluth S."/>
            <person name="Walsh D.A."/>
            <person name="Denef V.J."/>
            <person name="McMahon K.D."/>
            <person name="Konstantinidis K.T."/>
            <person name="Eloe-Fadrosh E.A."/>
            <person name="Kyrpides N.C."/>
            <person name="Woyke T."/>
        </authorList>
    </citation>
    <scope>NUCLEOTIDE SEQUENCE</scope>
    <source>
        <strain evidence="1">GVMAG-M-3300018080-19</strain>
    </source>
</reference>
<dbReference type="EMBL" id="MN739208">
    <property type="protein sequence ID" value="QHS93660.1"/>
    <property type="molecule type" value="Genomic_DNA"/>
</dbReference>
<sequence length="169" mass="19589">MKINENKQKKKRQDMDEAKKYVLLHLIDIAELLYLKGTDLHQDITLIQTEKGDIFLEADDLSGCLELKFNGEWQPEHKHILSLHGEVLELGELRIELDKDCVPHQRKPAGFYCDECERTYHSSPYMFSCDDHDQDYCAYCYSGQHEGCAGIVKQTCTCKFQGYELIPPN</sequence>
<dbReference type="AlphaFoldDB" id="A0A6C0BNP1"/>